<proteinExistence type="predicted"/>
<evidence type="ECO:0000313" key="1">
    <source>
        <dbReference type="EMBL" id="MUN40425.1"/>
    </source>
</evidence>
<gene>
    <name evidence="1" type="ORF">GNZ18_28060</name>
</gene>
<evidence type="ECO:0000313" key="2">
    <source>
        <dbReference type="Proteomes" id="UP000432015"/>
    </source>
</evidence>
<organism evidence="1 2">
    <name type="scientific">Actinomadura litoris</name>
    <dbReference type="NCBI Taxonomy" id="2678616"/>
    <lineage>
        <taxon>Bacteria</taxon>
        <taxon>Bacillati</taxon>
        <taxon>Actinomycetota</taxon>
        <taxon>Actinomycetes</taxon>
        <taxon>Streptosporangiales</taxon>
        <taxon>Thermomonosporaceae</taxon>
        <taxon>Actinomadura</taxon>
    </lineage>
</organism>
<sequence length="346" mass="37376">MTTTNTHAALDIVTTRSAVAIQDRPLVPLSSWLTDAMEKCARVDQAFQILTPHDARITLPLRMMLGTRQARWVVQEPDEGYYDGFTGFPLEWDGAAFVVSEKAKEGPSETFLREVPDDDLGHHLVVSLNVVHDATSGLLLGGVIEDLARALAGTAPRCWGTAEPALSRWSPPELTDLCRRRSPASTLLVFMGPHGGDVPPFGGTVQVSRVTSGVKESITFALACPADREPPLEELEDLADRYTRTGVLRTLNVQWTPALRDLTYPSRAIGVPSPLAMGIGPEGVAEIGIEHALSAEATGRRIGDAASPGLWFPLAGGDDTAAWTRLRTLMEHLTEPATGTGRWRTS</sequence>
<reference evidence="1 2" key="1">
    <citation type="submission" date="2019-11" db="EMBL/GenBank/DDBJ databases">
        <authorList>
            <person name="Cao P."/>
        </authorList>
    </citation>
    <scope>NUCLEOTIDE SEQUENCE [LARGE SCALE GENOMIC DNA]</scope>
    <source>
        <strain evidence="1 2">NEAU-AAG5</strain>
    </source>
</reference>
<dbReference type="Pfam" id="PF19674">
    <property type="entry name" value="DUF6177"/>
    <property type="match status" value="1"/>
</dbReference>
<dbReference type="Proteomes" id="UP000432015">
    <property type="component" value="Unassembled WGS sequence"/>
</dbReference>
<dbReference type="EMBL" id="WOFH01000011">
    <property type="protein sequence ID" value="MUN40425.1"/>
    <property type="molecule type" value="Genomic_DNA"/>
</dbReference>
<dbReference type="AlphaFoldDB" id="A0A7K1L8D0"/>
<protein>
    <submittedName>
        <fullName evidence="1">Uncharacterized protein</fullName>
    </submittedName>
</protein>
<comment type="caution">
    <text evidence="1">The sequence shown here is derived from an EMBL/GenBank/DDBJ whole genome shotgun (WGS) entry which is preliminary data.</text>
</comment>
<name>A0A7K1L8D0_9ACTN</name>
<dbReference type="RefSeq" id="WP_156219562.1">
    <property type="nucleotide sequence ID" value="NZ_WOFH01000011.1"/>
</dbReference>
<keyword evidence="2" id="KW-1185">Reference proteome</keyword>
<accession>A0A7K1L8D0</accession>
<dbReference type="InterPro" id="IPR046175">
    <property type="entry name" value="DUF6177"/>
</dbReference>